<accession>A0ABR6XZ00</accession>
<gene>
    <name evidence="2" type="ORF">H6H04_05070</name>
</gene>
<dbReference type="Pfam" id="PF13469">
    <property type="entry name" value="Sulfotransfer_3"/>
    <property type="match status" value="1"/>
</dbReference>
<dbReference type="SUPFAM" id="SSF52540">
    <property type="entry name" value="P-loop containing nucleoside triphosphate hydrolases"/>
    <property type="match status" value="1"/>
</dbReference>
<name>A0ABR6XZ00_9FLAO</name>
<dbReference type="InterPro" id="IPR026634">
    <property type="entry name" value="TPST-like"/>
</dbReference>
<sequence>MRSPIFIFSLPRSGSTLLQRILLSHKSIGGTSEPWLLLPLVYSIKEQGGLSEYSNKLSNKGIIDLLSTLPNGNEIYYNEIRNFSTNIYSKFLKEDEVYFLDKTPRYYYIIDDLYKIFPNAKFIFLFRNPIQVYASILTTWCNNNFSKLYGSHNDLYYGFKKLSESYQKYGQKKNTFKVNYSDLVNNPLETIKSIQDFLGIEYNKDLEYNFVNTKIDTEKYLGDPTGIKKYSSITPETLSKWKTVFNSNVRKWILRKYIDKSLTDEDLKTQGFDKAQLLLELNQLKTKGKHNAIKDLFSFFIYKTIIRFNLYLFFSKSTSWIKKTFIS</sequence>
<dbReference type="Proteomes" id="UP000607435">
    <property type="component" value="Unassembled WGS sequence"/>
</dbReference>
<evidence type="ECO:0000313" key="2">
    <source>
        <dbReference type="EMBL" id="MBC3845739.1"/>
    </source>
</evidence>
<organism evidence="2 3">
    <name type="scientific">Winogradskyella echinorum</name>
    <dbReference type="NCBI Taxonomy" id="538189"/>
    <lineage>
        <taxon>Bacteria</taxon>
        <taxon>Pseudomonadati</taxon>
        <taxon>Bacteroidota</taxon>
        <taxon>Flavobacteriia</taxon>
        <taxon>Flavobacteriales</taxon>
        <taxon>Flavobacteriaceae</taxon>
        <taxon>Winogradskyella</taxon>
    </lineage>
</organism>
<dbReference type="Gene3D" id="3.40.50.300">
    <property type="entry name" value="P-loop containing nucleotide triphosphate hydrolases"/>
    <property type="match status" value="1"/>
</dbReference>
<keyword evidence="3" id="KW-1185">Reference proteome</keyword>
<dbReference type="PANTHER" id="PTHR12788">
    <property type="entry name" value="PROTEIN-TYROSINE SULFOTRANSFERASE 2"/>
    <property type="match status" value="1"/>
</dbReference>
<evidence type="ECO:0000256" key="1">
    <source>
        <dbReference type="ARBA" id="ARBA00022679"/>
    </source>
</evidence>
<dbReference type="EMBL" id="JACOME010000001">
    <property type="protein sequence ID" value="MBC3845739.1"/>
    <property type="molecule type" value="Genomic_DNA"/>
</dbReference>
<comment type="caution">
    <text evidence="2">The sequence shown here is derived from an EMBL/GenBank/DDBJ whole genome shotgun (WGS) entry which is preliminary data.</text>
</comment>
<dbReference type="RefSeq" id="WP_186844837.1">
    <property type="nucleotide sequence ID" value="NZ_JACOME010000001.1"/>
</dbReference>
<protein>
    <submittedName>
        <fullName evidence="2">Sulfotransferase</fullName>
    </submittedName>
</protein>
<keyword evidence="1" id="KW-0808">Transferase</keyword>
<evidence type="ECO:0000313" key="3">
    <source>
        <dbReference type="Proteomes" id="UP000607435"/>
    </source>
</evidence>
<reference evidence="2 3" key="1">
    <citation type="submission" date="2020-08" db="EMBL/GenBank/DDBJ databases">
        <title>Winogradskyella ouciana sp. nov., isolated from the hadal seawater of the Mariana Trench.</title>
        <authorList>
            <person name="He X."/>
        </authorList>
    </citation>
    <scope>NUCLEOTIDE SEQUENCE [LARGE SCALE GENOMIC DNA]</scope>
    <source>
        <strain evidence="2 3">KCTC 22026</strain>
    </source>
</reference>
<dbReference type="InterPro" id="IPR027417">
    <property type="entry name" value="P-loop_NTPase"/>
</dbReference>
<dbReference type="PANTHER" id="PTHR12788:SF10">
    <property type="entry name" value="PROTEIN-TYROSINE SULFOTRANSFERASE"/>
    <property type="match status" value="1"/>
</dbReference>
<proteinExistence type="predicted"/>